<evidence type="ECO:0000256" key="3">
    <source>
        <dbReference type="ARBA" id="ARBA00022989"/>
    </source>
</evidence>
<dbReference type="Proteomes" id="UP001212997">
    <property type="component" value="Unassembled WGS sequence"/>
</dbReference>
<dbReference type="GO" id="GO:0004602">
    <property type="term" value="F:glutathione peroxidase activity"/>
    <property type="evidence" value="ECO:0007669"/>
    <property type="project" value="TreeGrafter"/>
</dbReference>
<comment type="caution">
    <text evidence="6">The sequence shown here is derived from an EMBL/GenBank/DDBJ whole genome shotgun (WGS) entry which is preliminary data.</text>
</comment>
<comment type="subcellular location">
    <subcellularLocation>
        <location evidence="1">Membrane</location>
        <topology evidence="1">Multi-pass membrane protein</topology>
    </subcellularLocation>
</comment>
<evidence type="ECO:0000256" key="4">
    <source>
        <dbReference type="ARBA" id="ARBA00023136"/>
    </source>
</evidence>
<keyword evidence="7" id="KW-1185">Reference proteome</keyword>
<dbReference type="EMBL" id="JANAWD010000548">
    <property type="protein sequence ID" value="KAJ3477979.1"/>
    <property type="molecule type" value="Genomic_DNA"/>
</dbReference>
<dbReference type="AlphaFoldDB" id="A0AAD5UW08"/>
<dbReference type="GO" id="GO:0016020">
    <property type="term" value="C:membrane"/>
    <property type="evidence" value="ECO:0007669"/>
    <property type="project" value="UniProtKB-SubCell"/>
</dbReference>
<sequence>MPVTLVLPEGIQYVPIVFAASTWVVFWQVGQVAKARAKAKILYPQLYAEKSEAAAAKDALVFNCVQRAHHNTMETLPLVLLSASIIATKYPIVAASLYGAWTLFRIPYTIGYRTAKLPESSHDELLAHCWFACDIDIHCREKLLGMKSLGSVALFHIVV</sequence>
<name>A0AAD5UW08_9APHY</name>
<dbReference type="GO" id="GO:0005635">
    <property type="term" value="C:nuclear envelope"/>
    <property type="evidence" value="ECO:0007669"/>
    <property type="project" value="TreeGrafter"/>
</dbReference>
<reference evidence="6" key="1">
    <citation type="submission" date="2022-07" db="EMBL/GenBank/DDBJ databases">
        <title>Genome Sequence of Physisporinus lineatus.</title>
        <authorList>
            <person name="Buettner E."/>
        </authorList>
    </citation>
    <scope>NUCLEOTIDE SEQUENCE</scope>
    <source>
        <strain evidence="6">VT162</strain>
    </source>
</reference>
<proteinExistence type="predicted"/>
<organism evidence="6 7">
    <name type="scientific">Meripilus lineatus</name>
    <dbReference type="NCBI Taxonomy" id="2056292"/>
    <lineage>
        <taxon>Eukaryota</taxon>
        <taxon>Fungi</taxon>
        <taxon>Dikarya</taxon>
        <taxon>Basidiomycota</taxon>
        <taxon>Agaricomycotina</taxon>
        <taxon>Agaricomycetes</taxon>
        <taxon>Polyporales</taxon>
        <taxon>Meripilaceae</taxon>
        <taxon>Meripilus</taxon>
    </lineage>
</organism>
<dbReference type="SUPFAM" id="SSF161084">
    <property type="entry name" value="MAPEG domain-like"/>
    <property type="match status" value="1"/>
</dbReference>
<gene>
    <name evidence="6" type="ORF">NLI96_g10090</name>
</gene>
<evidence type="ECO:0000313" key="6">
    <source>
        <dbReference type="EMBL" id="KAJ3477979.1"/>
    </source>
</evidence>
<dbReference type="InterPro" id="IPR001129">
    <property type="entry name" value="Membr-assoc_MAPEG"/>
</dbReference>
<dbReference type="InterPro" id="IPR050997">
    <property type="entry name" value="MAPEG"/>
</dbReference>
<evidence type="ECO:0000256" key="2">
    <source>
        <dbReference type="ARBA" id="ARBA00022692"/>
    </source>
</evidence>
<dbReference type="PANTHER" id="PTHR10250">
    <property type="entry name" value="MICROSOMAL GLUTATHIONE S-TRANSFERASE"/>
    <property type="match status" value="1"/>
</dbReference>
<evidence type="ECO:0000313" key="7">
    <source>
        <dbReference type="Proteomes" id="UP001212997"/>
    </source>
</evidence>
<evidence type="ECO:0000256" key="5">
    <source>
        <dbReference type="SAM" id="Phobius"/>
    </source>
</evidence>
<evidence type="ECO:0000256" key="1">
    <source>
        <dbReference type="ARBA" id="ARBA00004141"/>
    </source>
</evidence>
<accession>A0AAD5UW08</accession>
<dbReference type="InterPro" id="IPR023352">
    <property type="entry name" value="MAPEG-like_dom_sf"/>
</dbReference>
<protein>
    <submittedName>
        <fullName evidence="6">Uncharacterized protein</fullName>
    </submittedName>
</protein>
<keyword evidence="3 5" id="KW-1133">Transmembrane helix</keyword>
<dbReference type="GO" id="GO:0004364">
    <property type="term" value="F:glutathione transferase activity"/>
    <property type="evidence" value="ECO:0007669"/>
    <property type="project" value="TreeGrafter"/>
</dbReference>
<dbReference type="Pfam" id="PF01124">
    <property type="entry name" value="MAPEG"/>
    <property type="match status" value="1"/>
</dbReference>
<dbReference type="PANTHER" id="PTHR10250:SF26">
    <property type="entry name" value="GLUTATHIONE S-TRANSFERASE 3, MITOCHONDRIAL"/>
    <property type="match status" value="1"/>
</dbReference>
<keyword evidence="2 5" id="KW-0812">Transmembrane</keyword>
<keyword evidence="4 5" id="KW-0472">Membrane</keyword>
<dbReference type="Gene3D" id="1.20.120.550">
    <property type="entry name" value="Membrane associated eicosanoid/glutathione metabolism-like domain"/>
    <property type="match status" value="1"/>
</dbReference>
<dbReference type="GO" id="GO:0005783">
    <property type="term" value="C:endoplasmic reticulum"/>
    <property type="evidence" value="ECO:0007669"/>
    <property type="project" value="TreeGrafter"/>
</dbReference>
<feature type="transmembrane region" description="Helical" evidence="5">
    <location>
        <begin position="12"/>
        <end position="30"/>
    </location>
</feature>